<dbReference type="InterPro" id="IPR023885">
    <property type="entry name" value="4Fe4S-binding_SPASM_dom"/>
</dbReference>
<dbReference type="CDD" id="cd21124">
    <property type="entry name" value="SPASM_CteB-like"/>
    <property type="match status" value="1"/>
</dbReference>
<organism evidence="8 9">
    <name type="scientific">Pelotomaculum propionicicum</name>
    <dbReference type="NCBI Taxonomy" id="258475"/>
    <lineage>
        <taxon>Bacteria</taxon>
        <taxon>Bacillati</taxon>
        <taxon>Bacillota</taxon>
        <taxon>Clostridia</taxon>
        <taxon>Eubacteriales</taxon>
        <taxon>Desulfotomaculaceae</taxon>
        <taxon>Pelotomaculum</taxon>
    </lineage>
</organism>
<dbReference type="CDD" id="cd01335">
    <property type="entry name" value="Radical_SAM"/>
    <property type="match status" value="1"/>
</dbReference>
<keyword evidence="6" id="KW-0411">Iron-sulfur</keyword>
<comment type="caution">
    <text evidence="8">The sequence shown here is derived from an EMBL/GenBank/DDBJ whole genome shotgun (WGS) entry which is preliminary data.</text>
</comment>
<dbReference type="RefSeq" id="WP_134211991.1">
    <property type="nucleotide sequence ID" value="NZ_QFFZ01000001.1"/>
</dbReference>
<name>A0A4Y7RY63_9FIRM</name>
<dbReference type="InterPro" id="IPR024025">
    <property type="entry name" value="SCIFF_rSAM_maturase"/>
</dbReference>
<dbReference type="SFLD" id="SFLDG01386">
    <property type="entry name" value="main_SPASM_domain-containing"/>
    <property type="match status" value="1"/>
</dbReference>
<evidence type="ECO:0000256" key="3">
    <source>
        <dbReference type="ARBA" id="ARBA00022691"/>
    </source>
</evidence>
<dbReference type="PROSITE" id="PS51918">
    <property type="entry name" value="RADICAL_SAM"/>
    <property type="match status" value="1"/>
</dbReference>
<dbReference type="NCBIfam" id="TIGR03974">
    <property type="entry name" value="rSAM_six_Cys"/>
    <property type="match status" value="1"/>
</dbReference>
<dbReference type="SUPFAM" id="SSF102114">
    <property type="entry name" value="Radical SAM enzymes"/>
    <property type="match status" value="1"/>
</dbReference>
<keyword evidence="2" id="KW-0004">4Fe-4S</keyword>
<dbReference type="InterPro" id="IPR058240">
    <property type="entry name" value="rSAM_sf"/>
</dbReference>
<evidence type="ECO:0000256" key="1">
    <source>
        <dbReference type="ARBA" id="ARBA00001966"/>
    </source>
</evidence>
<evidence type="ECO:0000256" key="5">
    <source>
        <dbReference type="ARBA" id="ARBA00023004"/>
    </source>
</evidence>
<dbReference type="NCBIfam" id="TIGR04085">
    <property type="entry name" value="rSAM_more_4Fe4S"/>
    <property type="match status" value="1"/>
</dbReference>
<evidence type="ECO:0000256" key="4">
    <source>
        <dbReference type="ARBA" id="ARBA00022723"/>
    </source>
</evidence>
<keyword evidence="8" id="KW-0560">Oxidoreductase</keyword>
<dbReference type="InterPro" id="IPR023867">
    <property type="entry name" value="Sulphatase_maturase_rSAM"/>
</dbReference>
<dbReference type="Pfam" id="PF13186">
    <property type="entry name" value="SPASM"/>
    <property type="match status" value="1"/>
</dbReference>
<dbReference type="InterPro" id="IPR013785">
    <property type="entry name" value="Aldolase_TIM"/>
</dbReference>
<feature type="domain" description="Radical SAM core" evidence="7">
    <location>
        <begin position="87"/>
        <end position="318"/>
    </location>
</feature>
<evidence type="ECO:0000259" key="7">
    <source>
        <dbReference type="PROSITE" id="PS51918"/>
    </source>
</evidence>
<accession>A0A4Y7RY63</accession>
<gene>
    <name evidence="8" type="ORF">Pmgp_00076</name>
</gene>
<dbReference type="PANTHER" id="PTHR43273">
    <property type="entry name" value="ANAEROBIC SULFATASE-MATURATING ENZYME HOMOLOG ASLB-RELATED"/>
    <property type="match status" value="1"/>
</dbReference>
<evidence type="ECO:0000256" key="6">
    <source>
        <dbReference type="ARBA" id="ARBA00023014"/>
    </source>
</evidence>
<dbReference type="GO" id="GO:0051539">
    <property type="term" value="F:4 iron, 4 sulfur cluster binding"/>
    <property type="evidence" value="ECO:0007669"/>
    <property type="project" value="UniProtKB-KW"/>
</dbReference>
<evidence type="ECO:0000256" key="2">
    <source>
        <dbReference type="ARBA" id="ARBA00022485"/>
    </source>
</evidence>
<evidence type="ECO:0000313" key="8">
    <source>
        <dbReference type="EMBL" id="TEB13676.1"/>
    </source>
</evidence>
<dbReference type="InterPro" id="IPR007197">
    <property type="entry name" value="rSAM"/>
</dbReference>
<dbReference type="EC" id="1.8.98.-" evidence="8"/>
<dbReference type="OrthoDB" id="9808591at2"/>
<keyword evidence="4" id="KW-0479">Metal-binding</keyword>
<dbReference type="SFLD" id="SFLDS00029">
    <property type="entry name" value="Radical_SAM"/>
    <property type="match status" value="1"/>
</dbReference>
<dbReference type="Proteomes" id="UP000297597">
    <property type="component" value="Unassembled WGS sequence"/>
</dbReference>
<dbReference type="InterPro" id="IPR000385">
    <property type="entry name" value="MoaA_NifB_PqqE_Fe-S-bd_CS"/>
</dbReference>
<evidence type="ECO:0000313" key="9">
    <source>
        <dbReference type="Proteomes" id="UP000297597"/>
    </source>
</evidence>
<reference evidence="8 9" key="1">
    <citation type="journal article" date="2018" name="Environ. Microbiol.">
        <title>Novel energy conservation strategies and behaviour of Pelotomaculum schinkii driving syntrophic propionate catabolism.</title>
        <authorList>
            <person name="Hidalgo-Ahumada C.A.P."/>
            <person name="Nobu M.K."/>
            <person name="Narihiro T."/>
            <person name="Tamaki H."/>
            <person name="Liu W.T."/>
            <person name="Kamagata Y."/>
            <person name="Stams A.J.M."/>
            <person name="Imachi H."/>
            <person name="Sousa D.Z."/>
        </authorList>
    </citation>
    <scope>NUCLEOTIDE SEQUENCE [LARGE SCALE GENOMIC DNA]</scope>
    <source>
        <strain evidence="8 9">MGP</strain>
    </source>
</reference>
<dbReference type="EMBL" id="QFFZ01000001">
    <property type="protein sequence ID" value="TEB13676.1"/>
    <property type="molecule type" value="Genomic_DNA"/>
</dbReference>
<dbReference type="SFLD" id="SFLDG01384">
    <property type="entry name" value="thioether_bond_formation_requi"/>
    <property type="match status" value="1"/>
</dbReference>
<dbReference type="Pfam" id="PF13353">
    <property type="entry name" value="Fer4_12"/>
    <property type="match status" value="1"/>
</dbReference>
<keyword evidence="5" id="KW-0408">Iron</keyword>
<dbReference type="InterPro" id="IPR047602">
    <property type="entry name" value="SPASM_CteB-like"/>
</dbReference>
<proteinExistence type="predicted"/>
<protein>
    <submittedName>
        <fullName evidence="8">Anaerobic sulfatase-maturating enzyme</fullName>
        <ecNumber evidence="8">1.8.98.-</ecNumber>
    </submittedName>
</protein>
<keyword evidence="3" id="KW-0949">S-adenosyl-L-methionine</keyword>
<comment type="cofactor">
    <cofactor evidence="1">
        <name>[4Fe-4S] cluster</name>
        <dbReference type="ChEBI" id="CHEBI:49883"/>
    </cofactor>
</comment>
<dbReference type="Gene3D" id="3.20.20.70">
    <property type="entry name" value="Aldolase class I"/>
    <property type="match status" value="1"/>
</dbReference>
<dbReference type="GO" id="GO:0046872">
    <property type="term" value="F:metal ion binding"/>
    <property type="evidence" value="ECO:0007669"/>
    <property type="project" value="UniProtKB-KW"/>
</dbReference>
<dbReference type="AlphaFoldDB" id="A0A4Y7RY63"/>
<dbReference type="PROSITE" id="PS01305">
    <property type="entry name" value="MOAA_NIFB_PQQE"/>
    <property type="match status" value="1"/>
</dbReference>
<sequence length="454" mass="51209">MLHKFEFDGTKIILDVHSGAVHLVDDLVWDLIEDYRQMTAEDLARKYGRKFGRTNVLEAVGEIKTLADSGLLFSPDPYHDTYSPPARFEVKSLCLHLAHACNLRCRYCFAGQGQFGGAADLMPLDTGRRAIEFLIRRSGGRKHLEVDFFGGEPLLNFNTLKELVAYGRAQGERAGKTFNFTLTTNALLLDQEVSRYLNDQNISVVLSLDGRREVHDAMRVTNLGAGTYDQVLSRVRDFVNSRDGMDYYIRGTFTRHNLDFCSDVLHLADLGFERLSVEPVVATEEAGYAIRTEDLPLIYEQYERLTRNLLKRRQAGKQVNFFHFNIDLDGGPCLPKRLSGCGAGHEYMAVAPNGDLYPCHQFVGRDRYLIGNVAGEDFDTRLMEAFRQAHVYNKEECSACWAKFYCSGGCHANADLLHGSILKPYQLGCSMTRKRLECAIYFKAKCEPDEGSGL</sequence>
<keyword evidence="9" id="KW-1185">Reference proteome</keyword>
<dbReference type="GO" id="GO:0016491">
    <property type="term" value="F:oxidoreductase activity"/>
    <property type="evidence" value="ECO:0007669"/>
    <property type="project" value="UniProtKB-KW"/>
</dbReference>
<dbReference type="PANTHER" id="PTHR43273:SF8">
    <property type="entry name" value="RADICAL SAM DOMAIN PROTEIN"/>
    <property type="match status" value="1"/>
</dbReference>
<dbReference type="SFLD" id="SFLDG01067">
    <property type="entry name" value="SPASM/twitch_domain_containing"/>
    <property type="match status" value="1"/>
</dbReference>